<dbReference type="Proteomes" id="UP000708208">
    <property type="component" value="Unassembled WGS sequence"/>
</dbReference>
<evidence type="ECO:0000256" key="3">
    <source>
        <dbReference type="ARBA" id="ARBA00013048"/>
    </source>
</evidence>
<feature type="domain" description="Aldehyde dehydrogenase" evidence="13">
    <location>
        <begin position="132"/>
        <end position="596"/>
    </location>
</feature>
<gene>
    <name evidence="14" type="ORF">AFUS01_LOCUS3927</name>
</gene>
<protein>
    <recommendedName>
        <fullName evidence="8">Probable methylmalonate-semialdehyde/malonate-semialdehyde dehydrogenase [acylating], mitochondrial</fullName>
        <ecNumber evidence="3">1.2.1.27</ecNumber>
    </recommendedName>
    <alternativeName>
        <fullName evidence="9">Malonate-semialdehyde dehydrogenase [acylating]</fullName>
    </alternativeName>
</protein>
<dbReference type="EMBL" id="CAJVCH010024159">
    <property type="protein sequence ID" value="CAG7696139.1"/>
    <property type="molecule type" value="Genomic_DNA"/>
</dbReference>
<evidence type="ECO:0000256" key="5">
    <source>
        <dbReference type="ARBA" id="ARBA00023002"/>
    </source>
</evidence>
<evidence type="ECO:0000256" key="12">
    <source>
        <dbReference type="SAM" id="Phobius"/>
    </source>
</evidence>
<keyword evidence="12" id="KW-0472">Membrane</keyword>
<reference evidence="14" key="1">
    <citation type="submission" date="2021-06" db="EMBL/GenBank/DDBJ databases">
        <authorList>
            <person name="Hodson N. C."/>
            <person name="Mongue J. A."/>
            <person name="Jaron S. K."/>
        </authorList>
    </citation>
    <scope>NUCLEOTIDE SEQUENCE</scope>
</reference>
<keyword evidence="6" id="KW-0520">NAD</keyword>
<dbReference type="NCBIfam" id="TIGR01722">
    <property type="entry name" value="MMSDH"/>
    <property type="match status" value="1"/>
</dbReference>
<keyword evidence="12" id="KW-1133">Transmembrane helix</keyword>
<keyword evidence="12" id="KW-0812">Transmembrane</keyword>
<dbReference type="GO" id="GO:0006210">
    <property type="term" value="P:thymine catabolic process"/>
    <property type="evidence" value="ECO:0007669"/>
    <property type="project" value="TreeGrafter"/>
</dbReference>
<comment type="catalytic activity">
    <reaction evidence="10">
        <text>2-methyl-3-oxopropanoate + NAD(+) + CoA + H2O = propanoyl-CoA + hydrogencarbonate + NADH + H(+)</text>
        <dbReference type="Rhea" id="RHEA:20804"/>
        <dbReference type="ChEBI" id="CHEBI:15377"/>
        <dbReference type="ChEBI" id="CHEBI:15378"/>
        <dbReference type="ChEBI" id="CHEBI:17544"/>
        <dbReference type="ChEBI" id="CHEBI:57287"/>
        <dbReference type="ChEBI" id="CHEBI:57392"/>
        <dbReference type="ChEBI" id="CHEBI:57540"/>
        <dbReference type="ChEBI" id="CHEBI:57700"/>
        <dbReference type="ChEBI" id="CHEBI:57945"/>
        <dbReference type="EC" id="1.2.1.27"/>
    </reaction>
    <physiologicalReaction direction="left-to-right" evidence="10">
        <dbReference type="Rhea" id="RHEA:20805"/>
    </physiologicalReaction>
</comment>
<dbReference type="EC" id="1.2.1.27" evidence="3"/>
<evidence type="ECO:0000313" key="15">
    <source>
        <dbReference type="Proteomes" id="UP000708208"/>
    </source>
</evidence>
<organism evidence="14 15">
    <name type="scientific">Allacma fusca</name>
    <dbReference type="NCBI Taxonomy" id="39272"/>
    <lineage>
        <taxon>Eukaryota</taxon>
        <taxon>Metazoa</taxon>
        <taxon>Ecdysozoa</taxon>
        <taxon>Arthropoda</taxon>
        <taxon>Hexapoda</taxon>
        <taxon>Collembola</taxon>
        <taxon>Symphypleona</taxon>
        <taxon>Sminthuridae</taxon>
        <taxon>Allacma</taxon>
    </lineage>
</organism>
<name>A0A8J2JCX6_9HEXA</name>
<evidence type="ECO:0000256" key="7">
    <source>
        <dbReference type="ARBA" id="ARBA00037458"/>
    </source>
</evidence>
<evidence type="ECO:0000256" key="4">
    <source>
        <dbReference type="ARBA" id="ARBA00022946"/>
    </source>
</evidence>
<dbReference type="GO" id="GO:0005739">
    <property type="term" value="C:mitochondrion"/>
    <property type="evidence" value="ECO:0007669"/>
    <property type="project" value="TreeGrafter"/>
</dbReference>
<evidence type="ECO:0000256" key="2">
    <source>
        <dbReference type="ARBA" id="ARBA00011881"/>
    </source>
</evidence>
<comment type="catalytic activity">
    <reaction evidence="11">
        <text>3-oxopropanoate + NAD(+) + CoA + H2O = hydrogencarbonate + acetyl-CoA + NADH + H(+)</text>
        <dbReference type="Rhea" id="RHEA:76615"/>
        <dbReference type="ChEBI" id="CHEBI:15377"/>
        <dbReference type="ChEBI" id="CHEBI:15378"/>
        <dbReference type="ChEBI" id="CHEBI:17544"/>
        <dbReference type="ChEBI" id="CHEBI:33190"/>
        <dbReference type="ChEBI" id="CHEBI:57287"/>
        <dbReference type="ChEBI" id="CHEBI:57288"/>
        <dbReference type="ChEBI" id="CHEBI:57540"/>
        <dbReference type="ChEBI" id="CHEBI:57945"/>
        <dbReference type="EC" id="1.2.1.27"/>
    </reaction>
    <physiologicalReaction direction="left-to-right" evidence="11">
        <dbReference type="Rhea" id="RHEA:76616"/>
    </physiologicalReaction>
</comment>
<evidence type="ECO:0000256" key="1">
    <source>
        <dbReference type="ARBA" id="ARBA00009986"/>
    </source>
</evidence>
<dbReference type="PANTHER" id="PTHR43866">
    <property type="entry name" value="MALONATE-SEMIALDEHYDE DEHYDROGENASE"/>
    <property type="match status" value="1"/>
</dbReference>
<dbReference type="InterPro" id="IPR016160">
    <property type="entry name" value="Ald_DH_CS_CYS"/>
</dbReference>
<comment type="function">
    <text evidence="7">Probable malonate and methylmalonate semialdehyde dehydrogenase involved in the catabolism of valine, thymine, and compounds catabolized by way of beta-alanine, including uracil and cytidine.</text>
</comment>
<dbReference type="PROSITE" id="PS00070">
    <property type="entry name" value="ALDEHYDE_DEHYDR_CYS"/>
    <property type="match status" value="1"/>
</dbReference>
<comment type="subunit">
    <text evidence="2">Homotetramer.</text>
</comment>
<dbReference type="Pfam" id="PF00171">
    <property type="entry name" value="Aldedh"/>
    <property type="match status" value="1"/>
</dbReference>
<dbReference type="CDD" id="cd07085">
    <property type="entry name" value="ALDH_F6_MMSDH"/>
    <property type="match status" value="1"/>
</dbReference>
<dbReference type="OrthoDB" id="310895at2759"/>
<evidence type="ECO:0000313" key="14">
    <source>
        <dbReference type="EMBL" id="CAG7696139.1"/>
    </source>
</evidence>
<keyword evidence="15" id="KW-1185">Reference proteome</keyword>
<dbReference type="GO" id="GO:0004491">
    <property type="term" value="F:methylmalonate-semialdehyde dehydrogenase (acylating, NAD) activity"/>
    <property type="evidence" value="ECO:0007669"/>
    <property type="project" value="UniProtKB-EC"/>
</dbReference>
<dbReference type="AlphaFoldDB" id="A0A8J2JCX6"/>
<dbReference type="FunFam" id="3.40.605.10:FF:000003">
    <property type="entry name" value="Methylmalonate-semialdehyde dehydrogenase [acylating]"/>
    <property type="match status" value="1"/>
</dbReference>
<sequence>MATKSLKYCTGFVAVLIVITIIQYGNSNPLMDLSVHTSVGEIKASYKKAVSSCMFLRRLPILLALNRATITCLFGLCHFTRKVSSKITRSKMLHAAKRVHLVQNQWINAAGVRSRCYSVNAPTTKLFINGQFVESKATEWIDLHNPATNEVVTRVPKSTQTEMEDAVAAAKDAFKSWSKTSILTRQQLMFKFQNVIKANMKELAKNITLEQGKTLMDAEGDVLRGLQVVEHCCSVTSLQLGETLPGIAKDMDTHSYKIPLGVCAGITPFNFPAMIPLWMFPMALVCGNTYVIKPSERDPGACMMLVEMLQDCGAPKGVVNVIHGSHDSVNFICDNPDIRAISFVGSDQAGKYIYERGSKHGKRVQCNMGAKNHGVIMPDANKENTLNQLVGAAFGAAGQRCMALTTAVFVGDAKKWIPDLIDRAQKLKVNAGHEPDADLGPVISPQSKQRILDLVESGKQQGAKILLDGRDVKVPGYEKGNFVGPTILADVKPSMTCYTEEIFGPVLVTMEVDTMDDAVNLINSNPYGNGTAIFTTNGATARKFTQDIDVGQVGVNVPIPVPLPMFSFTGSRGSFMGDTNFYGKAGVNFYTQTKTVTQMWREQDATDTKAAVSMPVFR</sequence>
<comment type="caution">
    <text evidence="14">The sequence shown here is derived from an EMBL/GenBank/DDBJ whole genome shotgun (WGS) entry which is preliminary data.</text>
</comment>
<feature type="transmembrane region" description="Helical" evidence="12">
    <location>
        <begin position="59"/>
        <end position="79"/>
    </location>
</feature>
<evidence type="ECO:0000256" key="8">
    <source>
        <dbReference type="ARBA" id="ARBA00039517"/>
    </source>
</evidence>
<comment type="similarity">
    <text evidence="1">Belongs to the aldehyde dehydrogenase family.</text>
</comment>
<keyword evidence="5" id="KW-0560">Oxidoreductase</keyword>
<evidence type="ECO:0000256" key="9">
    <source>
        <dbReference type="ARBA" id="ARBA00042419"/>
    </source>
</evidence>
<dbReference type="InterPro" id="IPR010061">
    <property type="entry name" value="MeMal-semiAld_DH"/>
</dbReference>
<dbReference type="GO" id="GO:0006574">
    <property type="term" value="P:L-valine catabolic process"/>
    <property type="evidence" value="ECO:0007669"/>
    <property type="project" value="TreeGrafter"/>
</dbReference>
<accession>A0A8J2JCX6</accession>
<evidence type="ECO:0000256" key="6">
    <source>
        <dbReference type="ARBA" id="ARBA00023027"/>
    </source>
</evidence>
<proteinExistence type="inferred from homology"/>
<feature type="transmembrane region" description="Helical" evidence="12">
    <location>
        <begin position="7"/>
        <end position="25"/>
    </location>
</feature>
<evidence type="ECO:0000256" key="11">
    <source>
        <dbReference type="ARBA" id="ARBA00048821"/>
    </source>
</evidence>
<evidence type="ECO:0000256" key="10">
    <source>
        <dbReference type="ARBA" id="ARBA00047644"/>
    </source>
</evidence>
<dbReference type="InterPro" id="IPR015590">
    <property type="entry name" value="Aldehyde_DH_dom"/>
</dbReference>
<dbReference type="PANTHER" id="PTHR43866:SF3">
    <property type="entry name" value="METHYLMALONATE-SEMIALDEHYDE DEHYDROGENASE [ACYLATING], MITOCHONDRIAL"/>
    <property type="match status" value="1"/>
</dbReference>
<dbReference type="FunFam" id="3.40.309.10:FF:000002">
    <property type="entry name" value="Methylmalonate-semialdehyde dehydrogenase (Acylating)"/>
    <property type="match status" value="1"/>
</dbReference>
<evidence type="ECO:0000259" key="13">
    <source>
        <dbReference type="Pfam" id="PF00171"/>
    </source>
</evidence>
<keyword evidence="4" id="KW-0809">Transit peptide</keyword>